<evidence type="ECO:0000256" key="1">
    <source>
        <dbReference type="ARBA" id="ARBA00004651"/>
    </source>
</evidence>
<keyword evidence="5 9" id="KW-1133">Transmembrane helix</keyword>
<evidence type="ECO:0000259" key="10">
    <source>
        <dbReference type="Pfam" id="PF00060"/>
    </source>
</evidence>
<feature type="transmembrane region" description="Helical" evidence="9">
    <location>
        <begin position="267"/>
        <end position="286"/>
    </location>
</feature>
<comment type="caution">
    <text evidence="11">The sequence shown here is derived from an EMBL/GenBank/DDBJ whole genome shotgun (WGS) entry which is preliminary data.</text>
</comment>
<keyword evidence="8" id="KW-0325">Glycoprotein</keyword>
<name>A0AAN7P4G8_9COLE</name>
<evidence type="ECO:0000256" key="9">
    <source>
        <dbReference type="SAM" id="Phobius"/>
    </source>
</evidence>
<keyword evidence="3" id="KW-1003">Cell membrane</keyword>
<evidence type="ECO:0000256" key="3">
    <source>
        <dbReference type="ARBA" id="ARBA00022475"/>
    </source>
</evidence>
<dbReference type="GO" id="GO:0015276">
    <property type="term" value="F:ligand-gated monoatomic ion channel activity"/>
    <property type="evidence" value="ECO:0007669"/>
    <property type="project" value="InterPro"/>
</dbReference>
<keyword evidence="6 9" id="KW-0472">Membrane</keyword>
<dbReference type="EMBL" id="JARPUR010000005">
    <property type="protein sequence ID" value="KAK4875258.1"/>
    <property type="molecule type" value="Genomic_DNA"/>
</dbReference>
<feature type="domain" description="Ionotropic glutamate receptor C-terminal" evidence="10">
    <location>
        <begin position="265"/>
        <end position="520"/>
    </location>
</feature>
<evidence type="ECO:0000313" key="11">
    <source>
        <dbReference type="EMBL" id="KAK4875258.1"/>
    </source>
</evidence>
<gene>
    <name evidence="11" type="ORF">RN001_011680</name>
</gene>
<organism evidence="11 12">
    <name type="scientific">Aquatica leii</name>
    <dbReference type="NCBI Taxonomy" id="1421715"/>
    <lineage>
        <taxon>Eukaryota</taxon>
        <taxon>Metazoa</taxon>
        <taxon>Ecdysozoa</taxon>
        <taxon>Arthropoda</taxon>
        <taxon>Hexapoda</taxon>
        <taxon>Insecta</taxon>
        <taxon>Pterygota</taxon>
        <taxon>Neoptera</taxon>
        <taxon>Endopterygota</taxon>
        <taxon>Coleoptera</taxon>
        <taxon>Polyphaga</taxon>
        <taxon>Elateriformia</taxon>
        <taxon>Elateroidea</taxon>
        <taxon>Lampyridae</taxon>
        <taxon>Luciolinae</taxon>
        <taxon>Aquatica</taxon>
    </lineage>
</organism>
<evidence type="ECO:0000256" key="4">
    <source>
        <dbReference type="ARBA" id="ARBA00022692"/>
    </source>
</evidence>
<dbReference type="Gene3D" id="1.10.287.70">
    <property type="match status" value="1"/>
</dbReference>
<dbReference type="AlphaFoldDB" id="A0AAN7P4G8"/>
<comment type="similarity">
    <text evidence="2">Belongs to the glutamate-gated ion channel (TC 1.A.10.1) family.</text>
</comment>
<sequence length="536" mass="61438">MFNEDETLAFIYDEYVNVQVPKIIKHPYVIARTTSPTSSKLDRSVSYIMHLEKHEFLNNTLTFLYSSKFWIHQQSRNCRYLVIINEEDTKVQEIFKSFWNMKIYKVVVLTRHSFNNQAYMKIHTSNPFNKDNYCGAYVNVIYSQDCNYNASISFSKIYTNLNGCNITHVTHSLISNCVTIYIGNIFTEFAERVNGKYTIKNMNTRTEVANTIMQPNIGIAVTSINTLLPNLYDVSNCILTNNLVIVVKGGETLSPLKILFVIFKLEVWVMIILTIGITSLALWFILSLDKKQFNIANFGEIWLNVYLATIWGYFAPLLKNSKARCICICYLVYQLHIQTGFTSNLVTVLTTPQHQVGITSLEQIVECNLPILGSTYMKISYFKDEGEPNSIYRKIKNQMQYMNLSKHKLAELLNYGNYSKLLTDLEVENLKFEIGGDIHVNVISTNAVTANLRTAFALTVGHFFTETLNVFIRNMDESGITQKNIKAMYDDFKVKPKFKKLVPLNLKHLSSAFVLLLLGLTIATVAFLIEIIARAY</sequence>
<dbReference type="Pfam" id="PF00060">
    <property type="entry name" value="Lig_chan"/>
    <property type="match status" value="1"/>
</dbReference>
<evidence type="ECO:0000313" key="12">
    <source>
        <dbReference type="Proteomes" id="UP001353858"/>
    </source>
</evidence>
<accession>A0AAN7P4G8</accession>
<comment type="subcellular location">
    <subcellularLocation>
        <location evidence="1">Cell membrane</location>
        <topology evidence="1">Multi-pass membrane protein</topology>
    </subcellularLocation>
</comment>
<dbReference type="Proteomes" id="UP001353858">
    <property type="component" value="Unassembled WGS sequence"/>
</dbReference>
<feature type="transmembrane region" description="Helical" evidence="9">
    <location>
        <begin position="298"/>
        <end position="318"/>
    </location>
</feature>
<evidence type="ECO:0000256" key="2">
    <source>
        <dbReference type="ARBA" id="ARBA00008685"/>
    </source>
</evidence>
<keyword evidence="4 9" id="KW-0812">Transmembrane</keyword>
<dbReference type="SUPFAM" id="SSF53850">
    <property type="entry name" value="Periplasmic binding protein-like II"/>
    <property type="match status" value="1"/>
</dbReference>
<evidence type="ECO:0000256" key="7">
    <source>
        <dbReference type="ARBA" id="ARBA00023170"/>
    </source>
</evidence>
<proteinExistence type="inferred from homology"/>
<protein>
    <recommendedName>
        <fullName evidence="10">Ionotropic glutamate receptor C-terminal domain-containing protein</fullName>
    </recommendedName>
</protein>
<dbReference type="PANTHER" id="PTHR42643:SF24">
    <property type="entry name" value="IONOTROPIC RECEPTOR 60A"/>
    <property type="match status" value="1"/>
</dbReference>
<keyword evidence="12" id="KW-1185">Reference proteome</keyword>
<dbReference type="InterPro" id="IPR001320">
    <property type="entry name" value="Iontro_rcpt_C"/>
</dbReference>
<evidence type="ECO:0000256" key="5">
    <source>
        <dbReference type="ARBA" id="ARBA00022989"/>
    </source>
</evidence>
<evidence type="ECO:0000256" key="6">
    <source>
        <dbReference type="ARBA" id="ARBA00023136"/>
    </source>
</evidence>
<dbReference type="InterPro" id="IPR052192">
    <property type="entry name" value="Insect_Ionotropic_Sensory_Rcpt"/>
</dbReference>
<dbReference type="PANTHER" id="PTHR42643">
    <property type="entry name" value="IONOTROPIC RECEPTOR 20A-RELATED"/>
    <property type="match status" value="1"/>
</dbReference>
<feature type="transmembrane region" description="Helical" evidence="9">
    <location>
        <begin position="512"/>
        <end position="533"/>
    </location>
</feature>
<evidence type="ECO:0000256" key="8">
    <source>
        <dbReference type="ARBA" id="ARBA00023180"/>
    </source>
</evidence>
<dbReference type="GO" id="GO:0005886">
    <property type="term" value="C:plasma membrane"/>
    <property type="evidence" value="ECO:0007669"/>
    <property type="project" value="UniProtKB-SubCell"/>
</dbReference>
<reference evidence="12" key="1">
    <citation type="submission" date="2023-01" db="EMBL/GenBank/DDBJ databases">
        <title>Key to firefly adult light organ development and bioluminescence: homeobox transcription factors regulate luciferase expression and transportation to peroxisome.</title>
        <authorList>
            <person name="Fu X."/>
        </authorList>
    </citation>
    <scope>NUCLEOTIDE SEQUENCE [LARGE SCALE GENOMIC DNA]</scope>
</reference>
<dbReference type="GO" id="GO:0050906">
    <property type="term" value="P:detection of stimulus involved in sensory perception"/>
    <property type="evidence" value="ECO:0007669"/>
    <property type="project" value="UniProtKB-ARBA"/>
</dbReference>
<keyword evidence="7" id="KW-0675">Receptor</keyword>